<protein>
    <recommendedName>
        <fullName evidence="11">DUF2029 domain-containing protein</fullName>
    </recommendedName>
</protein>
<dbReference type="GO" id="GO:0016758">
    <property type="term" value="F:hexosyltransferase activity"/>
    <property type="evidence" value="ECO:0007669"/>
    <property type="project" value="InterPro"/>
</dbReference>
<dbReference type="GO" id="GO:0005886">
    <property type="term" value="C:plasma membrane"/>
    <property type="evidence" value="ECO:0007669"/>
    <property type="project" value="UniProtKB-SubCell"/>
</dbReference>
<evidence type="ECO:0000313" key="10">
    <source>
        <dbReference type="Proteomes" id="UP000218690"/>
    </source>
</evidence>
<evidence type="ECO:0000256" key="5">
    <source>
        <dbReference type="ARBA" id="ARBA00022989"/>
    </source>
</evidence>
<comment type="similarity">
    <text evidence="7">Belongs to the glycosyltransferase 87 family.</text>
</comment>
<dbReference type="InterPro" id="IPR018584">
    <property type="entry name" value="GT87"/>
</dbReference>
<dbReference type="Proteomes" id="UP000218690">
    <property type="component" value="Unassembled WGS sequence"/>
</dbReference>
<feature type="transmembrane region" description="Helical" evidence="8">
    <location>
        <begin position="118"/>
        <end position="136"/>
    </location>
</feature>
<comment type="subcellular location">
    <subcellularLocation>
        <location evidence="1">Cell membrane</location>
        <topology evidence="1">Multi-pass membrane protein</topology>
    </subcellularLocation>
</comment>
<evidence type="ECO:0000256" key="8">
    <source>
        <dbReference type="SAM" id="Phobius"/>
    </source>
</evidence>
<gene>
    <name evidence="9" type="ORF">COM45_08710</name>
</gene>
<proteinExistence type="inferred from homology"/>
<keyword evidence="6 8" id="KW-0472">Membrane</keyword>
<keyword evidence="2" id="KW-1003">Cell membrane</keyword>
<evidence type="ECO:0000256" key="1">
    <source>
        <dbReference type="ARBA" id="ARBA00004651"/>
    </source>
</evidence>
<accession>A0A2A4AIP3</accession>
<feature type="transmembrane region" description="Helical" evidence="8">
    <location>
        <begin position="258"/>
        <end position="279"/>
    </location>
</feature>
<evidence type="ECO:0000256" key="3">
    <source>
        <dbReference type="ARBA" id="ARBA00022679"/>
    </source>
</evidence>
<feature type="transmembrane region" description="Helical" evidence="8">
    <location>
        <begin position="309"/>
        <end position="325"/>
    </location>
</feature>
<dbReference type="Pfam" id="PF09594">
    <property type="entry name" value="GT87"/>
    <property type="match status" value="1"/>
</dbReference>
<comment type="caution">
    <text evidence="9">The sequence shown here is derived from an EMBL/GenBank/DDBJ whole genome shotgun (WGS) entry which is preliminary data.</text>
</comment>
<name>A0A2A4AIP3_9CORY</name>
<feature type="transmembrane region" description="Helical" evidence="8">
    <location>
        <begin position="286"/>
        <end position="303"/>
    </location>
</feature>
<evidence type="ECO:0000256" key="6">
    <source>
        <dbReference type="ARBA" id="ARBA00023136"/>
    </source>
</evidence>
<keyword evidence="5 8" id="KW-1133">Transmembrane helix</keyword>
<dbReference type="EMBL" id="NWBP01000025">
    <property type="protein sequence ID" value="PCC82381.1"/>
    <property type="molecule type" value="Genomic_DNA"/>
</dbReference>
<evidence type="ECO:0000313" key="9">
    <source>
        <dbReference type="EMBL" id="PCC82381.1"/>
    </source>
</evidence>
<sequence length="428" mass="47908">MKKLYGLPTLATVLTAFAAFVIYRFNVSDERGRAFFGRIPFDLKIYQLAGADVKAGGDLYDAPYIHNFPFTYPPFAGWFFEWMAGFSDHGLMVTWQWITGIALFAVIMLVIRERGYKMGPASWFVGLALLISSLATDPVNGTFFYGQINILLMFLVSLDLLPRKLRLPGIGIGLAAGMKLTPAFMGLVLLFQKRWWSAFACVFTFFFTVYVGVRTIPDAWDFWTDKMFNSDRVGNLDHPGAKSLRSIIARLNGEENTALWVLAVVIVVMVTMLALRTAWINKNSSAALALAGLATCLVSPFSWYHHFVWVVPLGVWVMLAVNEAVGKRLPSFWGAQLAGLASFVALLLVELPFVSPPVWRLMSSHGLEAMENLHPWAWLLWPFACFLYIAVYGIWGCFPHGKPSGKHAARQSNVADYPTDVRIPVVRK</sequence>
<feature type="transmembrane region" description="Helical" evidence="8">
    <location>
        <begin position="92"/>
        <end position="111"/>
    </location>
</feature>
<organism evidence="9 10">
    <name type="scientific">Corynebacterium accolens</name>
    <dbReference type="NCBI Taxonomy" id="38284"/>
    <lineage>
        <taxon>Bacteria</taxon>
        <taxon>Bacillati</taxon>
        <taxon>Actinomycetota</taxon>
        <taxon>Actinomycetes</taxon>
        <taxon>Mycobacteriales</taxon>
        <taxon>Corynebacteriaceae</taxon>
        <taxon>Corynebacterium</taxon>
    </lineage>
</organism>
<feature type="transmembrane region" description="Helical" evidence="8">
    <location>
        <begin position="375"/>
        <end position="398"/>
    </location>
</feature>
<evidence type="ECO:0000256" key="4">
    <source>
        <dbReference type="ARBA" id="ARBA00022692"/>
    </source>
</evidence>
<feature type="transmembrane region" description="Helical" evidence="8">
    <location>
        <begin position="195"/>
        <end position="213"/>
    </location>
</feature>
<keyword evidence="4 8" id="KW-0812">Transmembrane</keyword>
<keyword evidence="3" id="KW-0808">Transferase</keyword>
<evidence type="ECO:0000256" key="2">
    <source>
        <dbReference type="ARBA" id="ARBA00022475"/>
    </source>
</evidence>
<evidence type="ECO:0000256" key="7">
    <source>
        <dbReference type="ARBA" id="ARBA00024033"/>
    </source>
</evidence>
<dbReference type="AlphaFoldDB" id="A0A2A4AIP3"/>
<evidence type="ECO:0008006" key="11">
    <source>
        <dbReference type="Google" id="ProtNLM"/>
    </source>
</evidence>
<feature type="transmembrane region" description="Helical" evidence="8">
    <location>
        <begin position="337"/>
        <end position="355"/>
    </location>
</feature>
<reference evidence="9 10" key="1">
    <citation type="submission" date="2017-09" db="EMBL/GenBank/DDBJ databases">
        <title>Draft Genome Sequence of Corynebacterium accolens AH4003.</title>
        <authorList>
            <person name="Chen Y."/>
            <person name="Oosthuysen W.F."/>
            <person name="Kelley S."/>
            <person name="Horswill A."/>
        </authorList>
    </citation>
    <scope>NUCLEOTIDE SEQUENCE [LARGE SCALE GENOMIC DNA]</scope>
    <source>
        <strain evidence="9 10">AH4003</strain>
    </source>
</reference>